<dbReference type="SUPFAM" id="SSF52540">
    <property type="entry name" value="P-loop containing nucleoside triphosphate hydrolases"/>
    <property type="match status" value="1"/>
</dbReference>
<keyword evidence="5 15" id="KW-0378">Hydrolase</keyword>
<evidence type="ECO:0000256" key="9">
    <source>
        <dbReference type="ARBA" id="ARBA00023125"/>
    </source>
</evidence>
<feature type="region of interest" description="Disordered" evidence="16">
    <location>
        <begin position="863"/>
        <end position="898"/>
    </location>
</feature>
<dbReference type="Pfam" id="PF12705">
    <property type="entry name" value="PDDEXK_1"/>
    <property type="match status" value="1"/>
</dbReference>
<evidence type="ECO:0000256" key="2">
    <source>
        <dbReference type="ARBA" id="ARBA00022722"/>
    </source>
</evidence>
<dbReference type="STRING" id="1505727.GA0061077_0045"/>
<evidence type="ECO:0000256" key="1">
    <source>
        <dbReference type="ARBA" id="ARBA00009922"/>
    </source>
</evidence>
<dbReference type="InterPro" id="IPR014016">
    <property type="entry name" value="UvrD-like_ATP-bd"/>
</dbReference>
<dbReference type="Gene3D" id="1.10.486.10">
    <property type="entry name" value="PCRA, domain 4"/>
    <property type="match status" value="1"/>
</dbReference>
<accession>A0A1C4GZC9</accession>
<evidence type="ECO:0000256" key="13">
    <source>
        <dbReference type="ARBA" id="ARBA00034808"/>
    </source>
</evidence>
<dbReference type="InterPro" id="IPR014017">
    <property type="entry name" value="DNA_helicase_UvrD-like_C"/>
</dbReference>
<evidence type="ECO:0000256" key="14">
    <source>
        <dbReference type="ARBA" id="ARBA00048988"/>
    </source>
</evidence>
<comment type="catalytic activity">
    <reaction evidence="12">
        <text>Couples ATP hydrolysis with the unwinding of duplex DNA by translocating in the 3'-5' direction.</text>
        <dbReference type="EC" id="5.6.2.4"/>
    </reaction>
</comment>
<dbReference type="GO" id="GO:0043138">
    <property type="term" value="F:3'-5' DNA helicase activity"/>
    <property type="evidence" value="ECO:0007669"/>
    <property type="project" value="UniProtKB-EC"/>
</dbReference>
<dbReference type="CDD" id="cd17932">
    <property type="entry name" value="DEXQc_UvrD"/>
    <property type="match status" value="1"/>
</dbReference>
<dbReference type="GO" id="GO:0004527">
    <property type="term" value="F:exonuclease activity"/>
    <property type="evidence" value="ECO:0007669"/>
    <property type="project" value="UniProtKB-KW"/>
</dbReference>
<dbReference type="GO" id="GO:0003677">
    <property type="term" value="F:DNA binding"/>
    <property type="evidence" value="ECO:0007669"/>
    <property type="project" value="UniProtKB-KW"/>
</dbReference>
<evidence type="ECO:0000256" key="12">
    <source>
        <dbReference type="ARBA" id="ARBA00034617"/>
    </source>
</evidence>
<dbReference type="PANTHER" id="PTHR11070:SF55">
    <property type="entry name" value="DNA 3'-5' HELICASE"/>
    <property type="match status" value="1"/>
</dbReference>
<organism evidence="19 20">
    <name type="scientific">Bifidobacterium commune</name>
    <dbReference type="NCBI Taxonomy" id="1505727"/>
    <lineage>
        <taxon>Bacteria</taxon>
        <taxon>Bacillati</taxon>
        <taxon>Actinomycetota</taxon>
        <taxon>Actinomycetes</taxon>
        <taxon>Bifidobacteriales</taxon>
        <taxon>Bifidobacteriaceae</taxon>
        <taxon>Bifidobacterium</taxon>
    </lineage>
</organism>
<dbReference type="PANTHER" id="PTHR11070">
    <property type="entry name" value="UVRD / RECB / PCRA DNA HELICASE FAMILY MEMBER"/>
    <property type="match status" value="1"/>
</dbReference>
<keyword evidence="20" id="KW-1185">Reference proteome</keyword>
<dbReference type="GO" id="GO:0005524">
    <property type="term" value="F:ATP binding"/>
    <property type="evidence" value="ECO:0007669"/>
    <property type="project" value="UniProtKB-UniRule"/>
</dbReference>
<evidence type="ECO:0000256" key="15">
    <source>
        <dbReference type="PROSITE-ProRule" id="PRU00560"/>
    </source>
</evidence>
<dbReference type="Proteomes" id="UP000242610">
    <property type="component" value="Unassembled WGS sequence"/>
</dbReference>
<feature type="domain" description="UvrD-like helicase ATP-binding" evidence="17">
    <location>
        <begin position="18"/>
        <end position="412"/>
    </location>
</feature>
<evidence type="ECO:0000313" key="20">
    <source>
        <dbReference type="Proteomes" id="UP000242610"/>
    </source>
</evidence>
<dbReference type="OrthoDB" id="4812256at2"/>
<evidence type="ECO:0000256" key="5">
    <source>
        <dbReference type="ARBA" id="ARBA00022801"/>
    </source>
</evidence>
<feature type="compositionally biased region" description="Polar residues" evidence="16">
    <location>
        <begin position="881"/>
        <end position="892"/>
    </location>
</feature>
<evidence type="ECO:0000256" key="7">
    <source>
        <dbReference type="ARBA" id="ARBA00022839"/>
    </source>
</evidence>
<comment type="catalytic activity">
    <reaction evidence="14">
        <text>ATP + H2O = ADP + phosphate + H(+)</text>
        <dbReference type="Rhea" id="RHEA:13065"/>
        <dbReference type="ChEBI" id="CHEBI:15377"/>
        <dbReference type="ChEBI" id="CHEBI:15378"/>
        <dbReference type="ChEBI" id="CHEBI:30616"/>
        <dbReference type="ChEBI" id="CHEBI:43474"/>
        <dbReference type="ChEBI" id="CHEBI:456216"/>
        <dbReference type="EC" id="5.6.2.4"/>
    </reaction>
</comment>
<keyword evidence="6 15" id="KW-0347">Helicase</keyword>
<dbReference type="InterPro" id="IPR000212">
    <property type="entry name" value="DNA_helicase_UvrD/REP"/>
</dbReference>
<sequence length="1414" mass="154620">MQEDDKTARGGISKKSVTDSPEQAKVINARQNANVLVVAGAGSGKTYTMTRRIINLIENGVAPEKILGLTFTRKAASELLGRVSAAVVENARTAEAEAVAAGIKRANVFLKPQVSTYDAFFQSIVRQYGLLVGFDPNTQPLSDAGAHQLAVTVIDENMDMLKGQEFGSFSDVVDKMLALSNAISGSMIGEGCASVPEAIERIRQWDQAFIAQMDVAIGDEEATEDEPKIGAVPKRRRKDNDEQYAERLAAYRASYHQLAVYRTAGLRDVARKRDILLTLVERYHERKQQLNMAEFNDFTVAAYALIARFPSIGERLRRRYTHVLLDEYQDTSTTQAALIAALFHPDCSDSDLTSGSSLEQATVSAVNAVGDPFQSIYAWRGASPGAFRMFERDFDMDESVKPYSLSVTRRNSQVVLEAANDLTQPLRVADRSRSSSLMREVEVPALSTVDGAKVGTVGVLGFDTLGQEIDAVARFAKASIARHTPSDSSQKDIRPHVAVLFRSKTNMSQFADGLQAAGLSTLTVGYSALLERPEIRDVLALLHVLADHADSGALMRLLATPRFGLGRKDLSALARYADRCNDEYRFRALVQAGLVPQDAKPEERGRLLADHRDQVPNMVFLADVLMNDDSLLDQSKLDDLFSASGAKAVAHAIRVLRQVGPVVNHSLVEVVETAIEALDLDVDTVVSQAVREPDKPPQPVLARMPMHALTDLVDTYTREITEGAIPTLRGFVAWVDSLSSVPDETASFRGDPVDVVLMTVHQSKGLEWDSVAVVGMKKGGFPSNQGDGLKIEADEEHVGGLQDGQWQAPQYRETAKTWLDDAAAVPVPVRADAEILPRFPHDMPVGGDPLAVLAELADVETVTNESEGLMRPVDGLGDGSEGSQNSSETSVSPIDDADAGYLSQQEEYGRRLHADERRLAYVALTRAREEVLMTYSRRADASRIPADTGSHNASKPSNFWDELRDALIYRDDVAVVDGGIAQTDGGAAVSEGNQGEMSMTPTLTDLGVAKPDGIFVGSAAQEYEQAVVEQAWHEPITENGQHDESLSWPAAMSDEMERRLERSAQQVRQMQKRFDAEVSDASVKDAGSGADNFVETVTSRLPEGESLAQRTRMLLADEDLMPSIGVVARDASPSGTQQNASGQNQVAGGDTLDDQVRRRGERFLVSRRQNVTSLQAHAGMMSERESREYWRGLVRPIPRVSSPAAQAGTRFHEWAQRFVDAYGEDPVSGVVGDDGISAVATDVEPETRASLLADLAAAEQRPKDARSSVERNILLWQRRLVEGRWAARRPYCAEEQIVVAIPELGGLIVNGKLDAVFYGGLDENDARKRFTVVDWKTGKKPTAQEDVEHKLVQLDMYRLMLSAMKGIPLDSVDATLYYLGIAAENQREIHARPKSKDEILDELKAGIPTWSDED</sequence>
<evidence type="ECO:0000256" key="8">
    <source>
        <dbReference type="ARBA" id="ARBA00022840"/>
    </source>
</evidence>
<keyword evidence="10" id="KW-0234">DNA repair</keyword>
<dbReference type="InterPro" id="IPR027417">
    <property type="entry name" value="P-loop_NTPase"/>
</dbReference>
<dbReference type="RefSeq" id="WP_091846956.1">
    <property type="nucleotide sequence ID" value="NZ_FMBL01000001.1"/>
</dbReference>
<dbReference type="PROSITE" id="PS51217">
    <property type="entry name" value="UVRD_HELICASE_CTER"/>
    <property type="match status" value="1"/>
</dbReference>
<dbReference type="InterPro" id="IPR038726">
    <property type="entry name" value="PDDEXK_AddAB-type"/>
</dbReference>
<reference evidence="20" key="1">
    <citation type="submission" date="2016-08" db="EMBL/GenBank/DDBJ databases">
        <authorList>
            <person name="Varghese N."/>
            <person name="Submissions Spin"/>
        </authorList>
    </citation>
    <scope>NUCLEOTIDE SEQUENCE [LARGE SCALE GENOMIC DNA]</scope>
    <source>
        <strain evidence="20">R-52791</strain>
    </source>
</reference>
<keyword evidence="11" id="KW-0413">Isomerase</keyword>
<protein>
    <recommendedName>
        <fullName evidence="13">DNA 3'-5' helicase</fullName>
        <ecNumber evidence="13">5.6.2.4</ecNumber>
    </recommendedName>
</protein>
<evidence type="ECO:0000259" key="18">
    <source>
        <dbReference type="PROSITE" id="PS51217"/>
    </source>
</evidence>
<feature type="compositionally biased region" description="Polar residues" evidence="16">
    <location>
        <begin position="1133"/>
        <end position="1146"/>
    </location>
</feature>
<dbReference type="Gene3D" id="3.90.320.10">
    <property type="match status" value="1"/>
</dbReference>
<dbReference type="InterPro" id="IPR013986">
    <property type="entry name" value="DExx_box_DNA_helicase_dom_sf"/>
</dbReference>
<dbReference type="EC" id="5.6.2.4" evidence="13"/>
<feature type="domain" description="UvrD-like helicase C-terminal" evidence="18">
    <location>
        <begin position="413"/>
        <end position="765"/>
    </location>
</feature>
<dbReference type="Pfam" id="PF13361">
    <property type="entry name" value="UvrD_C"/>
    <property type="match status" value="2"/>
</dbReference>
<keyword evidence="7" id="KW-0269">Exonuclease</keyword>
<feature type="binding site" evidence="15">
    <location>
        <begin position="39"/>
        <end position="46"/>
    </location>
    <ligand>
        <name>ATP</name>
        <dbReference type="ChEBI" id="CHEBI:30616"/>
    </ligand>
</feature>
<evidence type="ECO:0000313" key="19">
    <source>
        <dbReference type="EMBL" id="SCC77979.1"/>
    </source>
</evidence>
<name>A0A1C4GZC9_9BIFI</name>
<dbReference type="Pfam" id="PF00580">
    <property type="entry name" value="UvrD-helicase"/>
    <property type="match status" value="1"/>
</dbReference>
<dbReference type="PROSITE" id="PS51198">
    <property type="entry name" value="UVRD_HELICASE_ATP_BIND"/>
    <property type="match status" value="1"/>
</dbReference>
<evidence type="ECO:0000259" key="17">
    <source>
        <dbReference type="PROSITE" id="PS51198"/>
    </source>
</evidence>
<evidence type="ECO:0000256" key="4">
    <source>
        <dbReference type="ARBA" id="ARBA00022763"/>
    </source>
</evidence>
<keyword evidence="4" id="KW-0227">DNA damage</keyword>
<feature type="region of interest" description="Disordered" evidence="16">
    <location>
        <begin position="1"/>
        <end position="22"/>
    </location>
</feature>
<feature type="region of interest" description="Disordered" evidence="16">
    <location>
        <begin position="1129"/>
        <end position="1153"/>
    </location>
</feature>
<dbReference type="GO" id="GO:0000725">
    <property type="term" value="P:recombinational repair"/>
    <property type="evidence" value="ECO:0007669"/>
    <property type="project" value="TreeGrafter"/>
</dbReference>
<dbReference type="Gene3D" id="3.40.50.300">
    <property type="entry name" value="P-loop containing nucleotide triphosphate hydrolases"/>
    <property type="match status" value="4"/>
</dbReference>
<dbReference type="EMBL" id="FMBL01000001">
    <property type="protein sequence ID" value="SCC77979.1"/>
    <property type="molecule type" value="Genomic_DNA"/>
</dbReference>
<keyword evidence="8 15" id="KW-0067">ATP-binding</keyword>
<dbReference type="InterPro" id="IPR011604">
    <property type="entry name" value="PDDEXK-like_dom_sf"/>
</dbReference>
<comment type="similarity">
    <text evidence="1">Belongs to the helicase family. UvrD subfamily.</text>
</comment>
<dbReference type="Gene3D" id="1.10.10.160">
    <property type="match status" value="1"/>
</dbReference>
<keyword evidence="2" id="KW-0540">Nuclease</keyword>
<evidence type="ECO:0000256" key="6">
    <source>
        <dbReference type="ARBA" id="ARBA00022806"/>
    </source>
</evidence>
<evidence type="ECO:0000256" key="10">
    <source>
        <dbReference type="ARBA" id="ARBA00023204"/>
    </source>
</evidence>
<evidence type="ECO:0000256" key="11">
    <source>
        <dbReference type="ARBA" id="ARBA00023235"/>
    </source>
</evidence>
<evidence type="ECO:0000256" key="16">
    <source>
        <dbReference type="SAM" id="MobiDB-lite"/>
    </source>
</evidence>
<keyword evidence="9" id="KW-0238">DNA-binding</keyword>
<proteinExistence type="inferred from homology"/>
<gene>
    <name evidence="19" type="ORF">GA0061077_0045</name>
</gene>
<evidence type="ECO:0000256" key="3">
    <source>
        <dbReference type="ARBA" id="ARBA00022741"/>
    </source>
</evidence>
<keyword evidence="3 15" id="KW-0547">Nucleotide-binding</keyword>